<dbReference type="RefSeq" id="XP_018250779.1">
    <property type="nucleotide sequence ID" value="XM_018401004.1"/>
</dbReference>
<dbReference type="EMBL" id="DS231711">
    <property type="protein sequence ID" value="KNB12739.1"/>
    <property type="molecule type" value="Genomic_DNA"/>
</dbReference>
<protein>
    <submittedName>
        <fullName evidence="1">Uncharacterized protein</fullName>
    </submittedName>
</protein>
<dbReference type="RefSeq" id="XP_018250780.1">
    <property type="nucleotide sequence ID" value="XM_018401005.1"/>
</dbReference>
<reference evidence="1" key="2">
    <citation type="journal article" date="2010" name="Nature">
        <title>Comparative genomics reveals mobile pathogenicity chromosomes in Fusarium.</title>
        <authorList>
            <person name="Ma L.J."/>
            <person name="van der Does H.C."/>
            <person name="Borkovich K.A."/>
            <person name="Coleman J.J."/>
            <person name="Daboussi M.J."/>
            <person name="Di Pietro A."/>
            <person name="Dufresne M."/>
            <person name="Freitag M."/>
            <person name="Grabherr M."/>
            <person name="Henrissat B."/>
            <person name="Houterman P.M."/>
            <person name="Kang S."/>
            <person name="Shim W.B."/>
            <person name="Woloshuk C."/>
            <person name="Xie X."/>
            <person name="Xu J.R."/>
            <person name="Antoniw J."/>
            <person name="Baker S.E."/>
            <person name="Bluhm B.H."/>
            <person name="Breakspear A."/>
            <person name="Brown D.W."/>
            <person name="Butchko R.A."/>
            <person name="Chapman S."/>
            <person name="Coulson R."/>
            <person name="Coutinho P.M."/>
            <person name="Danchin E.G."/>
            <person name="Diener A."/>
            <person name="Gale L.R."/>
            <person name="Gardiner D.M."/>
            <person name="Goff S."/>
            <person name="Hammond-Kosack K.E."/>
            <person name="Hilburn K."/>
            <person name="Hua-Van A."/>
            <person name="Jonkers W."/>
            <person name="Kazan K."/>
            <person name="Kodira C.D."/>
            <person name="Koehrsen M."/>
            <person name="Kumar L."/>
            <person name="Lee Y.H."/>
            <person name="Li L."/>
            <person name="Manners J.M."/>
            <person name="Miranda-Saavedra D."/>
            <person name="Mukherjee M."/>
            <person name="Park G."/>
            <person name="Park J."/>
            <person name="Park S.Y."/>
            <person name="Proctor R.H."/>
            <person name="Regev A."/>
            <person name="Ruiz-Roldan M.C."/>
            <person name="Sain D."/>
            <person name="Sakthikumar S."/>
            <person name="Sykes S."/>
            <person name="Schwartz D.C."/>
            <person name="Turgeon B.G."/>
            <person name="Wapinski I."/>
            <person name="Yoder O."/>
            <person name="Young S."/>
            <person name="Zeng Q."/>
            <person name="Zhou S."/>
            <person name="Galagan J."/>
            <person name="Cuomo C.A."/>
            <person name="Kistler H.C."/>
            <person name="Rep M."/>
        </authorList>
    </citation>
    <scope>NUCLEOTIDE SEQUENCE [LARGE SCALE GENOMIC DNA]</scope>
    <source>
        <strain evidence="1">4287</strain>
    </source>
</reference>
<evidence type="ECO:0000313" key="1">
    <source>
        <dbReference type="EMBL" id="KNB12736.1"/>
    </source>
</evidence>
<dbReference type="RefSeq" id="XP_018250781.1">
    <property type="nucleotide sequence ID" value="XM_018401006.1"/>
</dbReference>
<dbReference type="EMBL" id="DS231711">
    <property type="protein sequence ID" value="KNB12736.1"/>
    <property type="molecule type" value="Genomic_DNA"/>
</dbReference>
<dbReference type="EMBL" id="DS231711">
    <property type="protein sequence ID" value="KNB12738.1"/>
    <property type="molecule type" value="Genomic_DNA"/>
</dbReference>
<organism evidence="1 2">
    <name type="scientific">Fusarium oxysporum f. sp. lycopersici (strain 4287 / CBS 123668 / FGSC 9935 / NRRL 34936)</name>
    <name type="common">Fusarium vascular wilt of tomato</name>
    <dbReference type="NCBI Taxonomy" id="426428"/>
    <lineage>
        <taxon>Eukaryota</taxon>
        <taxon>Fungi</taxon>
        <taxon>Dikarya</taxon>
        <taxon>Ascomycota</taxon>
        <taxon>Pezizomycotina</taxon>
        <taxon>Sordariomycetes</taxon>
        <taxon>Hypocreomycetidae</taxon>
        <taxon>Hypocreales</taxon>
        <taxon>Nectriaceae</taxon>
        <taxon>Fusarium</taxon>
        <taxon>Fusarium oxysporum species complex</taxon>
    </lineage>
</organism>
<dbReference type="RefSeq" id="XP_018250784.1">
    <property type="nucleotide sequence ID" value="XM_018401009.1"/>
</dbReference>
<dbReference type="RefSeq" id="XP_018250783.1">
    <property type="nucleotide sequence ID" value="XM_018401008.1"/>
</dbReference>
<name>A0A0J9VPH0_FUSO4</name>
<dbReference type="GeneID" id="28961408"/>
<dbReference type="RefSeq" id="XP_018250785.1">
    <property type="nucleotide sequence ID" value="XM_018401010.1"/>
</dbReference>
<dbReference type="AlphaFoldDB" id="A0A0J9VPH0"/>
<dbReference type="VEuPathDB" id="FungiDB:FOXG_20702"/>
<gene>
    <name evidence="1" type="ORF">FOXG_20702</name>
</gene>
<dbReference type="Proteomes" id="UP000009097">
    <property type="component" value="Unassembled WGS sequence"/>
</dbReference>
<accession>A0A0J9VPH0</accession>
<dbReference type="KEGG" id="fox:FOXG_20702"/>
<dbReference type="EMBL" id="DS231711">
    <property type="protein sequence ID" value="KNB12735.1"/>
    <property type="molecule type" value="Genomic_DNA"/>
</dbReference>
<dbReference type="EMBL" id="DS231711">
    <property type="protein sequence ID" value="KNB12741.1"/>
    <property type="molecule type" value="Genomic_DNA"/>
</dbReference>
<dbReference type="RefSeq" id="XP_018250782.1">
    <property type="nucleotide sequence ID" value="XM_018401007.1"/>
</dbReference>
<reference evidence="1" key="1">
    <citation type="submission" date="2007-04" db="EMBL/GenBank/DDBJ databases">
        <authorList>
            <consortium name="The Broad Institute Genome Sequencing Platform"/>
            <person name="Birren B."/>
            <person name="Lander E."/>
            <person name="Galagan J."/>
            <person name="Nusbaum C."/>
            <person name="Devon K."/>
            <person name="Ma L.-J."/>
            <person name="Jaffe D."/>
            <person name="Butler J."/>
            <person name="Alvarez P."/>
            <person name="Gnerre S."/>
            <person name="Grabherr M."/>
            <person name="Kleber M."/>
            <person name="Mauceli E."/>
            <person name="Brockman W."/>
            <person name="MacCallum I.A."/>
            <person name="Young S."/>
            <person name="LaButti K."/>
            <person name="DeCaprio D."/>
            <person name="Crawford M."/>
            <person name="Koehrsen M."/>
            <person name="Engels R."/>
            <person name="Montgomery P."/>
            <person name="Pearson M."/>
            <person name="Howarth C."/>
            <person name="Larson L."/>
            <person name="White J."/>
            <person name="O'Leary S."/>
            <person name="Kodira C."/>
            <person name="Zeng Q."/>
            <person name="Yandava C."/>
            <person name="Alvarado L."/>
            <person name="Kistler C."/>
            <person name="Shim W.-B."/>
            <person name="Kang S."/>
            <person name="Woloshuk C."/>
        </authorList>
    </citation>
    <scope>NUCLEOTIDE SEQUENCE</scope>
    <source>
        <strain evidence="1">4287</strain>
    </source>
</reference>
<dbReference type="EMBL" id="DS231711">
    <property type="protein sequence ID" value="KNB12734.1"/>
    <property type="molecule type" value="Genomic_DNA"/>
</dbReference>
<dbReference type="EMBL" id="DS231711">
    <property type="protein sequence ID" value="KNB12737.1"/>
    <property type="molecule type" value="Genomic_DNA"/>
</dbReference>
<dbReference type="RefSeq" id="XP_018250786.1">
    <property type="nucleotide sequence ID" value="XM_018401011.1"/>
</dbReference>
<proteinExistence type="predicted"/>
<dbReference type="EMBL" id="DS231711">
    <property type="protein sequence ID" value="KNB12740.1"/>
    <property type="molecule type" value="Genomic_DNA"/>
</dbReference>
<evidence type="ECO:0000313" key="2">
    <source>
        <dbReference type="Proteomes" id="UP000009097"/>
    </source>
</evidence>
<sequence length="112" mass="13227">MTRPSSCVKLRLGTQDPTDRWTIGGWWQHDRTICRNLGLELYLSARTPTDAQVHSIRRTADRYGWDICHRRAHWKTSETRAMVYHCTRALFIERSFVACKAQPLPNNCRMMY</sequence>